<dbReference type="Proteomes" id="UP001237642">
    <property type="component" value="Unassembled WGS sequence"/>
</dbReference>
<sequence length="1060" mass="117772">MGTKVHCKSHAPGYYSMTDMNEDSNSSSWSPYYRDKNLLNGQYYNGVVQKTVRDEYTGYEKDVLRQKMIEHDMIFKNQVYELHRLYKVQREMMEETKKKELYKQQRSIETSSSSSFLPSQIPSEDVRKWQLPSFPLANSGCVRPSIMGSEVTDSPSSWMKGHNNQADLVSYQNRCDMKDSAFLDSRPSKVRKTLFDLQIPADDYIVIEEEEQFRDAKISDTLAYPPDGNHRLAPGSSINRYLGGGKTNDTRDTSSGSRMKIPHLLADLNEPIQVEESNSPKFVEYSGRSVCHEEIRGLDISTKPNSQFVDLSRDFLQNSQCESSNGNVSNLSETNKVARRGWLSYMYEGGNCGIDANCIPKFNQSEKLPSSSQQTLFMASKPKQLQGILPPESRKDGPWTERNRGNEFSNRSHGHSNYNQPDSAVTSHISNPYPWYNSSDAANSWSHSVTSWGKPNASLTQKLTSLPTRPSVILSETSSREINVNPSLNPVAASRLPIQNGFCQGSPLVSKDLSATLSSFGCNNNLKHNEIDIAASNHLTSHAFKNALKGSDVRVSKSGKDLDLNVVLPCDSFNEEPLPRDIQVLDGNRKCEDHSTDFSWLREMPVHNNVSTITKKDLESSLLQPSCNPLLIGETVKDPNPLSTRNVSAASSSCDVMVKRESDFVNNGKLLGFPIFGKIGISKNDSSSTSASIQSYRPDVINTKNKGKHRGFDMNVACDSTDAEFDKPIAAEGIIAEKGKDTKCNNFRNIDLNSCVSEDEDILDSSVASTSGKMKVVFEIDLEVPAVPEIVEALSPTKEQKQHEGSLQSPSEGTEKQQDQVARSAAEAIVALSYSQDPHTECTHLDPSELPDPLKWFADVISSSAEEVETRLHNDFDGRNGREIETPRELDEYEAMTLQLTETPEADYMPEPFVPEILNLEDIGAPSLPGRPRRGPARRGRMRKDFQRDILPGLVSLSRHEVTEDLQTFGGLMRATGHQWNGGMTRRNGTRSGAARGRRRCVVEPSPAVVVAPVCNPTMQNFNSIQLGVEDRSLAGWGKTTRRARGQRSAAGNNLAVVIT</sequence>
<comment type="caution">
    <text evidence="2">The sequence shown here is derived from an EMBL/GenBank/DDBJ whole genome shotgun (WGS) entry which is preliminary data.</text>
</comment>
<feature type="region of interest" description="Disordered" evidence="1">
    <location>
        <begin position="794"/>
        <end position="822"/>
    </location>
</feature>
<dbReference type="EMBL" id="JAUIZM010000007">
    <property type="protein sequence ID" value="KAK1374456.1"/>
    <property type="molecule type" value="Genomic_DNA"/>
</dbReference>
<evidence type="ECO:0000313" key="2">
    <source>
        <dbReference type="EMBL" id="KAK1374456.1"/>
    </source>
</evidence>
<proteinExistence type="predicted"/>
<feature type="compositionally biased region" description="Polar residues" evidence="1">
    <location>
        <begin position="406"/>
        <end position="424"/>
    </location>
</feature>
<keyword evidence="3" id="KW-1185">Reference proteome</keyword>
<name>A0AAD8HXC7_9APIA</name>
<feature type="region of interest" description="Disordered" evidence="1">
    <location>
        <begin position="380"/>
        <end position="424"/>
    </location>
</feature>
<reference evidence="2" key="1">
    <citation type="submission" date="2023-02" db="EMBL/GenBank/DDBJ databases">
        <title>Genome of toxic invasive species Heracleum sosnowskyi carries increased number of genes despite the absence of recent whole-genome duplications.</title>
        <authorList>
            <person name="Schelkunov M."/>
            <person name="Shtratnikova V."/>
            <person name="Makarenko M."/>
            <person name="Klepikova A."/>
            <person name="Omelchenko D."/>
            <person name="Novikova G."/>
            <person name="Obukhova E."/>
            <person name="Bogdanov V."/>
            <person name="Penin A."/>
            <person name="Logacheva M."/>
        </authorList>
    </citation>
    <scope>NUCLEOTIDE SEQUENCE</scope>
    <source>
        <strain evidence="2">Hsosn_3</strain>
        <tissue evidence="2">Leaf</tissue>
    </source>
</reference>
<organism evidence="2 3">
    <name type="scientific">Heracleum sosnowskyi</name>
    <dbReference type="NCBI Taxonomy" id="360622"/>
    <lineage>
        <taxon>Eukaryota</taxon>
        <taxon>Viridiplantae</taxon>
        <taxon>Streptophyta</taxon>
        <taxon>Embryophyta</taxon>
        <taxon>Tracheophyta</taxon>
        <taxon>Spermatophyta</taxon>
        <taxon>Magnoliopsida</taxon>
        <taxon>eudicotyledons</taxon>
        <taxon>Gunneridae</taxon>
        <taxon>Pentapetalae</taxon>
        <taxon>asterids</taxon>
        <taxon>campanulids</taxon>
        <taxon>Apiales</taxon>
        <taxon>Apiaceae</taxon>
        <taxon>Apioideae</taxon>
        <taxon>apioid superclade</taxon>
        <taxon>Tordylieae</taxon>
        <taxon>Tordyliinae</taxon>
        <taxon>Heracleum</taxon>
    </lineage>
</organism>
<accession>A0AAD8HXC7</accession>
<reference evidence="2" key="2">
    <citation type="submission" date="2023-05" db="EMBL/GenBank/DDBJ databases">
        <authorList>
            <person name="Schelkunov M.I."/>
        </authorList>
    </citation>
    <scope>NUCLEOTIDE SEQUENCE</scope>
    <source>
        <strain evidence="2">Hsosn_3</strain>
        <tissue evidence="2">Leaf</tissue>
    </source>
</reference>
<evidence type="ECO:0000256" key="1">
    <source>
        <dbReference type="SAM" id="MobiDB-lite"/>
    </source>
</evidence>
<protein>
    <submittedName>
        <fullName evidence="2">T-box transcription factor</fullName>
    </submittedName>
</protein>
<evidence type="ECO:0000313" key="3">
    <source>
        <dbReference type="Proteomes" id="UP001237642"/>
    </source>
</evidence>
<dbReference type="AlphaFoldDB" id="A0AAD8HXC7"/>
<dbReference type="InterPro" id="IPR008581">
    <property type="entry name" value="DUF863_pln"/>
</dbReference>
<feature type="compositionally biased region" description="Basic and acidic residues" evidence="1">
    <location>
        <begin position="392"/>
        <end position="405"/>
    </location>
</feature>
<dbReference type="Pfam" id="PF05904">
    <property type="entry name" value="DUF863"/>
    <property type="match status" value="1"/>
</dbReference>
<feature type="region of interest" description="Disordered" evidence="1">
    <location>
        <begin position="236"/>
        <end position="257"/>
    </location>
</feature>
<dbReference type="PANTHER" id="PTHR33167:SF4">
    <property type="entry name" value="TRANSCRIPTION FACTOR, PUTATIVE (DUF863)-RELATED"/>
    <property type="match status" value="1"/>
</dbReference>
<gene>
    <name evidence="2" type="ORF">POM88_030649</name>
</gene>
<dbReference type="PANTHER" id="PTHR33167">
    <property type="entry name" value="TRANSCRIPTION FACTOR, PUTATIVE (DUF863)-RELATED"/>
    <property type="match status" value="1"/>
</dbReference>